<evidence type="ECO:0000313" key="3">
    <source>
        <dbReference type="Proteomes" id="UP001151699"/>
    </source>
</evidence>
<sequence length="59" mass="6881">MTLKMAKRPQRAGKTKRFTATPKKRKDNVKTINQPKLIELPKRAKTRMNTTTLKTTPRM</sequence>
<feature type="compositionally biased region" description="Basic residues" evidence="1">
    <location>
        <begin position="1"/>
        <end position="27"/>
    </location>
</feature>
<dbReference type="Proteomes" id="UP001151699">
    <property type="component" value="Chromosome B"/>
</dbReference>
<protein>
    <submittedName>
        <fullName evidence="2">Uncharacterized protein</fullName>
    </submittedName>
</protein>
<organism evidence="2 3">
    <name type="scientific">Pseudolycoriella hygida</name>
    <dbReference type="NCBI Taxonomy" id="35572"/>
    <lineage>
        <taxon>Eukaryota</taxon>
        <taxon>Metazoa</taxon>
        <taxon>Ecdysozoa</taxon>
        <taxon>Arthropoda</taxon>
        <taxon>Hexapoda</taxon>
        <taxon>Insecta</taxon>
        <taxon>Pterygota</taxon>
        <taxon>Neoptera</taxon>
        <taxon>Endopterygota</taxon>
        <taxon>Diptera</taxon>
        <taxon>Nematocera</taxon>
        <taxon>Sciaroidea</taxon>
        <taxon>Sciaridae</taxon>
        <taxon>Pseudolycoriella</taxon>
    </lineage>
</organism>
<evidence type="ECO:0000313" key="2">
    <source>
        <dbReference type="EMBL" id="KAJ6642668.1"/>
    </source>
</evidence>
<comment type="caution">
    <text evidence="2">The sequence shown here is derived from an EMBL/GenBank/DDBJ whole genome shotgun (WGS) entry which is preliminary data.</text>
</comment>
<keyword evidence="3" id="KW-1185">Reference proteome</keyword>
<feature type="region of interest" description="Disordered" evidence="1">
    <location>
        <begin position="1"/>
        <end position="28"/>
    </location>
</feature>
<evidence type="ECO:0000256" key="1">
    <source>
        <dbReference type="SAM" id="MobiDB-lite"/>
    </source>
</evidence>
<accession>A0A9Q0N307</accession>
<dbReference type="AlphaFoldDB" id="A0A9Q0N307"/>
<reference evidence="2" key="1">
    <citation type="submission" date="2022-07" db="EMBL/GenBank/DDBJ databases">
        <authorList>
            <person name="Trinca V."/>
            <person name="Uliana J.V.C."/>
            <person name="Torres T.T."/>
            <person name="Ward R.J."/>
            <person name="Monesi N."/>
        </authorList>
    </citation>
    <scope>NUCLEOTIDE SEQUENCE</scope>
    <source>
        <strain evidence="2">HSMRA1968</strain>
        <tissue evidence="2">Whole embryos</tissue>
    </source>
</reference>
<name>A0A9Q0N307_9DIPT</name>
<gene>
    <name evidence="2" type="ORF">Bhyg_07621</name>
</gene>
<proteinExistence type="predicted"/>
<dbReference type="EMBL" id="WJQU01000002">
    <property type="protein sequence ID" value="KAJ6642668.1"/>
    <property type="molecule type" value="Genomic_DNA"/>
</dbReference>